<feature type="repeat" description="ANK" evidence="3">
    <location>
        <begin position="434"/>
        <end position="466"/>
    </location>
</feature>
<feature type="repeat" description="ANK" evidence="3">
    <location>
        <begin position="597"/>
        <end position="629"/>
    </location>
</feature>
<evidence type="ECO:0000313" key="5">
    <source>
        <dbReference type="EMBL" id="CRK29240.1"/>
    </source>
</evidence>
<dbReference type="Pfam" id="PF12796">
    <property type="entry name" value="Ank_2"/>
    <property type="match status" value="2"/>
</dbReference>
<feature type="repeat" description="ANK" evidence="3">
    <location>
        <begin position="305"/>
        <end position="337"/>
    </location>
</feature>
<dbReference type="InterPro" id="IPR031348">
    <property type="entry name" value="PigL_N"/>
</dbReference>
<gene>
    <name evidence="5" type="ORF">BN1708_004916</name>
</gene>
<dbReference type="Gene3D" id="1.25.40.20">
    <property type="entry name" value="Ankyrin repeat-containing domain"/>
    <property type="match status" value="3"/>
</dbReference>
<dbReference type="PROSITE" id="PS50297">
    <property type="entry name" value="ANK_REP_REGION"/>
    <property type="match status" value="3"/>
</dbReference>
<name>A0A0G4M5L1_VERLO</name>
<reference evidence="5 6" key="1">
    <citation type="submission" date="2015-05" db="EMBL/GenBank/DDBJ databases">
        <authorList>
            <person name="Wang D.B."/>
            <person name="Wang M."/>
        </authorList>
    </citation>
    <scope>NUCLEOTIDE SEQUENCE [LARGE SCALE GENOMIC DNA]</scope>
    <source>
        <strain evidence="5">VL1</strain>
    </source>
</reference>
<dbReference type="EMBL" id="CVQH01021084">
    <property type="protein sequence ID" value="CRK29240.1"/>
    <property type="molecule type" value="Genomic_DNA"/>
</dbReference>
<evidence type="ECO:0000256" key="2">
    <source>
        <dbReference type="ARBA" id="ARBA00023043"/>
    </source>
</evidence>
<dbReference type="InterPro" id="IPR002110">
    <property type="entry name" value="Ankyrin_rpt"/>
</dbReference>
<dbReference type="SMART" id="SM00248">
    <property type="entry name" value="ANK"/>
    <property type="match status" value="8"/>
</dbReference>
<evidence type="ECO:0000313" key="6">
    <source>
        <dbReference type="Proteomes" id="UP000044602"/>
    </source>
</evidence>
<dbReference type="InterPro" id="IPR036770">
    <property type="entry name" value="Ankyrin_rpt-contain_sf"/>
</dbReference>
<accession>A0A0G4M5L1</accession>
<dbReference type="Pfam" id="PF17111">
    <property type="entry name" value="PigL_N"/>
    <property type="match status" value="1"/>
</dbReference>
<sequence length="654" mass="71059">MDGVVGISHHHSQRTSFTFGDYIAMDPLSIAASVTGVLAFAASTARGLHSLVMEIRDAPEDISAVGRDVQSLVAVLASAQETCTKYDICREDKALAVALGDYLDMCQEAMQGMHILLKPLASTGGGGKRSPLRFALGWTMRKSEIRGLRARLNEGKASLNLTLSALNGLLEGKGQDDIRADIKDAYVKIMNEFRNFEAGKRVKRRIEDDVASASTERGRRASLSEVTDPEFSMRRFLQPAKDDRLVAGGINATMSESHNTANTAALLSPWASDPNAILEAVRARNQHLIETLLNQGISLSTRSVQGYTVLHYCAIADDSETANLLIEHGADINAKDYELRSPLRLALASEALSVARILSEKGCVIGDSSTALLRLTGRSEEVPGVRPLLQSLAKRLVETGQGPFLLHQAISEVDKFSIKILLDEGFSISKPDHRGITPFYHAFRRDSRPAMRILVERGADVNQRITRHVIDEAGLPESWPDTDVSDNLYGATAVYLAARYKRDPAMTRFLIDLGADPDAPMWDGMVPNIKPDHVPMLGICARDFTAQAKVMVEGGSDINRPTHGGRGVLYWTVICGNNDLMKTLIAHGGDVNSSHPDEGTLLMLAAARGNLEMTRMLVEAGADVFKLDKDGKTAMQIASNHGKQDVANALQAVM</sequence>
<feature type="domain" description="Azaphilone pigments biosynthesis cluster protein L N-terminal" evidence="4">
    <location>
        <begin position="25"/>
        <end position="167"/>
    </location>
</feature>
<dbReference type="AlphaFoldDB" id="A0A0G4M5L1"/>
<keyword evidence="6" id="KW-1185">Reference proteome</keyword>
<organism evidence="5 6">
    <name type="scientific">Verticillium longisporum</name>
    <name type="common">Verticillium dahliae var. longisporum</name>
    <dbReference type="NCBI Taxonomy" id="100787"/>
    <lineage>
        <taxon>Eukaryota</taxon>
        <taxon>Fungi</taxon>
        <taxon>Dikarya</taxon>
        <taxon>Ascomycota</taxon>
        <taxon>Pezizomycotina</taxon>
        <taxon>Sordariomycetes</taxon>
        <taxon>Hypocreomycetidae</taxon>
        <taxon>Glomerellales</taxon>
        <taxon>Plectosphaerellaceae</taxon>
        <taxon>Verticillium</taxon>
    </lineage>
</organism>
<dbReference type="SUPFAM" id="SSF48403">
    <property type="entry name" value="Ankyrin repeat"/>
    <property type="match status" value="1"/>
</dbReference>
<keyword evidence="2 3" id="KW-0040">ANK repeat</keyword>
<evidence type="ECO:0000259" key="4">
    <source>
        <dbReference type="Pfam" id="PF17111"/>
    </source>
</evidence>
<evidence type="ECO:0000256" key="1">
    <source>
        <dbReference type="ARBA" id="ARBA00022737"/>
    </source>
</evidence>
<dbReference type="STRING" id="100787.A0A0G4M5L1"/>
<protein>
    <recommendedName>
        <fullName evidence="4">Azaphilone pigments biosynthesis cluster protein L N-terminal domain-containing protein</fullName>
    </recommendedName>
</protein>
<dbReference type="PANTHER" id="PTHR24198">
    <property type="entry name" value="ANKYRIN REPEAT AND PROTEIN KINASE DOMAIN-CONTAINING PROTEIN"/>
    <property type="match status" value="1"/>
</dbReference>
<evidence type="ECO:0000256" key="3">
    <source>
        <dbReference type="PROSITE-ProRule" id="PRU00023"/>
    </source>
</evidence>
<keyword evidence="1" id="KW-0677">Repeat</keyword>
<dbReference type="Proteomes" id="UP000044602">
    <property type="component" value="Unassembled WGS sequence"/>
</dbReference>
<proteinExistence type="predicted"/>
<dbReference type="PROSITE" id="PS50088">
    <property type="entry name" value="ANK_REPEAT"/>
    <property type="match status" value="3"/>
</dbReference>
<dbReference type="PANTHER" id="PTHR24198:SF165">
    <property type="entry name" value="ANKYRIN REPEAT-CONTAINING PROTEIN-RELATED"/>
    <property type="match status" value="1"/>
</dbReference>